<feature type="compositionally biased region" description="Low complexity" evidence="1">
    <location>
        <begin position="408"/>
        <end position="417"/>
    </location>
</feature>
<feature type="compositionally biased region" description="Low complexity" evidence="1">
    <location>
        <begin position="16"/>
        <end position="56"/>
    </location>
</feature>
<keyword evidence="5" id="KW-1185">Reference proteome</keyword>
<dbReference type="AlphaFoldDB" id="A0A6I4W7Q0"/>
<evidence type="ECO:0000313" key="5">
    <source>
        <dbReference type="Proteomes" id="UP000431901"/>
    </source>
</evidence>
<dbReference type="OrthoDB" id="3694109at2"/>
<comment type="caution">
    <text evidence="4">The sequence shown here is derived from an EMBL/GenBank/DDBJ whole genome shotgun (WGS) entry which is preliminary data.</text>
</comment>
<feature type="compositionally biased region" description="Gly residues" evidence="1">
    <location>
        <begin position="375"/>
        <end position="384"/>
    </location>
</feature>
<evidence type="ECO:0008006" key="6">
    <source>
        <dbReference type="Google" id="ProtNLM"/>
    </source>
</evidence>
<feature type="region of interest" description="Disordered" evidence="1">
    <location>
        <begin position="375"/>
        <end position="442"/>
    </location>
</feature>
<dbReference type="Proteomes" id="UP000431901">
    <property type="component" value="Unassembled WGS sequence"/>
</dbReference>
<protein>
    <recommendedName>
        <fullName evidence="6">Type IV secretion system protein</fullName>
    </recommendedName>
</protein>
<evidence type="ECO:0000313" key="4">
    <source>
        <dbReference type="EMBL" id="MXQ65638.1"/>
    </source>
</evidence>
<evidence type="ECO:0000256" key="2">
    <source>
        <dbReference type="SAM" id="Phobius"/>
    </source>
</evidence>
<sequence length="483" mass="48018">MSPLAVPLVVASLALGPSGPATTPTPSAVQTTTAPTATPSTAPSAPSAQPSKATPTKPAACVGKAKDMALCKNSKTDDGGGGGSWFSISGWAKKAFGAIAKSFGDAAIDTVKWTTSWWIAVDSPQLSASPDSPVGFLRTHTRWLTGFGVVLGLLLAAGRTAWERRGEPLRDALAGLIRLVVVSGCSVVVANLVIEAGDAYSTAVWNAGADGTDLSGAGAALFGAGAAQALTNPAVMIVLGLLVLLSSLVQFAMLMLRSIMLVVLVGLLPVAASASVTPEGHAWLRRMLGWFVAFGLFQPVAATLYAVSFMWMKSGNGLEPLQGFILIIGTVMALPALMRFVAPAVAAASGGGGGGVAALAGAAALGARALPALGRGAGDQGGPTGARQAPGVKDAGDQTGDQPPPKQPKGGDQQPGDQEPEQPPATPPQGLGQTNTAPGAAVGHPAIAAAGLVAEGARFGKQAIQGAVDNATEGGEVASGAKQ</sequence>
<name>A0A6I4W7Q0_9ACTN</name>
<feature type="transmembrane region" description="Helical" evidence="2">
    <location>
        <begin position="234"/>
        <end position="252"/>
    </location>
</feature>
<feature type="chain" id="PRO_5026003404" description="Type IV secretion system protein" evidence="3">
    <location>
        <begin position="24"/>
        <end position="483"/>
    </location>
</feature>
<accession>A0A6I4W7Q0</accession>
<feature type="transmembrane region" description="Helical" evidence="2">
    <location>
        <begin position="259"/>
        <end position="276"/>
    </location>
</feature>
<keyword evidence="2" id="KW-0812">Transmembrane</keyword>
<evidence type="ECO:0000256" key="3">
    <source>
        <dbReference type="SAM" id="SignalP"/>
    </source>
</evidence>
<feature type="transmembrane region" description="Helical" evidence="2">
    <location>
        <begin position="348"/>
        <end position="367"/>
    </location>
</feature>
<feature type="transmembrane region" description="Helical" evidence="2">
    <location>
        <begin position="174"/>
        <end position="194"/>
    </location>
</feature>
<feature type="region of interest" description="Disordered" evidence="1">
    <location>
        <begin position="16"/>
        <end position="59"/>
    </location>
</feature>
<feature type="transmembrane region" description="Helical" evidence="2">
    <location>
        <begin position="323"/>
        <end position="342"/>
    </location>
</feature>
<proteinExistence type="predicted"/>
<gene>
    <name evidence="4" type="ORF">GQ466_16535</name>
</gene>
<organism evidence="4 5">
    <name type="scientific">Actinomadura rayongensis</name>
    <dbReference type="NCBI Taxonomy" id="1429076"/>
    <lineage>
        <taxon>Bacteria</taxon>
        <taxon>Bacillati</taxon>
        <taxon>Actinomycetota</taxon>
        <taxon>Actinomycetes</taxon>
        <taxon>Streptosporangiales</taxon>
        <taxon>Thermomonosporaceae</taxon>
        <taxon>Actinomadura</taxon>
    </lineage>
</organism>
<keyword evidence="3" id="KW-0732">Signal</keyword>
<reference evidence="4 5" key="1">
    <citation type="submission" date="2019-12" db="EMBL/GenBank/DDBJ databases">
        <title>Nocardia macrotermitis sp. nov. and Nocardia aurantia sp. nov., isolated from the gut of the fungus growing-termite Macrotermes natalensis.</title>
        <authorList>
            <person name="Christine B."/>
            <person name="Rene B."/>
        </authorList>
    </citation>
    <scope>NUCLEOTIDE SEQUENCE [LARGE SCALE GENOMIC DNA]</scope>
    <source>
        <strain evidence="4 5">DSM 102126</strain>
    </source>
</reference>
<feature type="signal peptide" evidence="3">
    <location>
        <begin position="1"/>
        <end position="23"/>
    </location>
</feature>
<dbReference type="RefSeq" id="WP_161103707.1">
    <property type="nucleotide sequence ID" value="NZ_JBHLYI010000006.1"/>
</dbReference>
<dbReference type="EMBL" id="WUTW01000002">
    <property type="protein sequence ID" value="MXQ65638.1"/>
    <property type="molecule type" value="Genomic_DNA"/>
</dbReference>
<feature type="transmembrane region" description="Helical" evidence="2">
    <location>
        <begin position="143"/>
        <end position="162"/>
    </location>
</feature>
<keyword evidence="2" id="KW-0472">Membrane</keyword>
<keyword evidence="2" id="KW-1133">Transmembrane helix</keyword>
<feature type="transmembrane region" description="Helical" evidence="2">
    <location>
        <begin position="288"/>
        <end position="311"/>
    </location>
</feature>
<evidence type="ECO:0000256" key="1">
    <source>
        <dbReference type="SAM" id="MobiDB-lite"/>
    </source>
</evidence>